<keyword evidence="3 20" id="KW-0963">Cytoplasm</keyword>
<evidence type="ECO:0000256" key="6">
    <source>
        <dbReference type="ARBA" id="ARBA00022832"/>
    </source>
</evidence>
<evidence type="ECO:0000256" key="19">
    <source>
        <dbReference type="ARBA" id="ARBA00056015"/>
    </source>
</evidence>
<comment type="caution">
    <text evidence="23">The sequence shown here is derived from an EMBL/GenBank/DDBJ whole genome shotgun (WGS) entry which is preliminary data.</text>
</comment>
<evidence type="ECO:0000259" key="21">
    <source>
        <dbReference type="Pfam" id="PF08541"/>
    </source>
</evidence>
<evidence type="ECO:0000256" key="12">
    <source>
        <dbReference type="ARBA" id="ARBA00051096"/>
    </source>
</evidence>
<comment type="function">
    <text evidence="19">Catalyzes the condensation reaction of fatty acid synthesis by the addition to an acyl acceptor of two carbons from malonyl-ACP. Catalyzes the first condensation reaction which initiates fatty acid synthesis and may therefore play a role in governing the total rate of fatty acid production. Possesses both acetoacetyl-ACP synthase and acetyl transacylase activities. Has some substrate specificity for branched chain acyl-CoA, determining the biosynthesis of branched-chain of fatty acids instead of straight-chain.</text>
</comment>
<dbReference type="GO" id="GO:0004315">
    <property type="term" value="F:3-oxoacyl-[acyl-carrier-protein] synthase activity"/>
    <property type="evidence" value="ECO:0007669"/>
    <property type="project" value="InterPro"/>
</dbReference>
<feature type="active site" evidence="20">
    <location>
        <position position="279"/>
    </location>
</feature>
<dbReference type="AlphaFoldDB" id="A0A9X2IR47"/>
<evidence type="ECO:0000256" key="9">
    <source>
        <dbReference type="ARBA" id="ARBA00023315"/>
    </source>
</evidence>
<evidence type="ECO:0000313" key="24">
    <source>
        <dbReference type="Proteomes" id="UP001139179"/>
    </source>
</evidence>
<evidence type="ECO:0000256" key="10">
    <source>
        <dbReference type="ARBA" id="ARBA00050479"/>
    </source>
</evidence>
<dbReference type="FunFam" id="3.40.47.10:FF:000004">
    <property type="entry name" value="3-oxoacyl-[acyl-carrier-protein] synthase 3"/>
    <property type="match status" value="1"/>
</dbReference>
<evidence type="ECO:0000256" key="3">
    <source>
        <dbReference type="ARBA" id="ARBA00022490"/>
    </source>
</evidence>
<feature type="domain" description="Beta-ketoacyl-[acyl-carrier-protein] synthase III N-terminal" evidence="22">
    <location>
        <begin position="107"/>
        <end position="185"/>
    </location>
</feature>
<evidence type="ECO:0000256" key="7">
    <source>
        <dbReference type="ARBA" id="ARBA00023098"/>
    </source>
</evidence>
<evidence type="ECO:0000256" key="4">
    <source>
        <dbReference type="ARBA" id="ARBA00022516"/>
    </source>
</evidence>
<comment type="domain">
    <text evidence="20">The last Arg residue of the ACP-binding site is essential for the weak association between ACP/AcpP and FabH.</text>
</comment>
<feature type="active site" evidence="20">
    <location>
        <position position="113"/>
    </location>
</feature>
<proteinExistence type="inferred from homology"/>
<evidence type="ECO:0000256" key="2">
    <source>
        <dbReference type="ARBA" id="ARBA00008642"/>
    </source>
</evidence>
<dbReference type="GO" id="GO:0005737">
    <property type="term" value="C:cytoplasm"/>
    <property type="evidence" value="ECO:0007669"/>
    <property type="project" value="UniProtKB-SubCell"/>
</dbReference>
<evidence type="ECO:0000256" key="17">
    <source>
        <dbReference type="ARBA" id="ARBA00052801"/>
    </source>
</evidence>
<dbReference type="Proteomes" id="UP001139179">
    <property type="component" value="Unassembled WGS sequence"/>
</dbReference>
<keyword evidence="4 20" id="KW-0444">Lipid biosynthesis</keyword>
<gene>
    <name evidence="20" type="primary">fabH</name>
    <name evidence="23" type="ORF">M3202_21070</name>
</gene>
<dbReference type="SUPFAM" id="SSF53901">
    <property type="entry name" value="Thiolase-like"/>
    <property type="match status" value="1"/>
</dbReference>
<dbReference type="Pfam" id="PF08541">
    <property type="entry name" value="ACP_syn_III_C"/>
    <property type="match status" value="1"/>
</dbReference>
<dbReference type="InterPro" id="IPR004655">
    <property type="entry name" value="FabH"/>
</dbReference>
<comment type="function">
    <text evidence="20">Catalyzes the condensation reaction of fatty acid synthesis by the addition to an acyl acceptor of two carbons from malonyl-ACP. Catalyzes the first condensation reaction which initiates fatty acid synthesis and may therefore play a role in governing the total rate of fatty acid production. Possesses both acetoacetyl-ACP synthase and acetyl transacylase activities. Its substrate specificity determines the biosynthesis of branched-chain and/or straight-chain of fatty acids.</text>
</comment>
<dbReference type="Gene3D" id="3.40.47.10">
    <property type="match status" value="1"/>
</dbReference>
<dbReference type="PANTHER" id="PTHR34069">
    <property type="entry name" value="3-OXOACYL-[ACYL-CARRIER-PROTEIN] SYNTHASE 3"/>
    <property type="match status" value="1"/>
</dbReference>
<dbReference type="EC" id="2.3.1.180" evidence="20"/>
<keyword evidence="6 20" id="KW-0276">Fatty acid metabolism</keyword>
<comment type="catalytic activity">
    <reaction evidence="10">
        <text>pentanoyl-CoA + malonyl-[ACP] + H(+) = 3-oxoheptanoyl-[ACP] + CO2 + CoA</text>
        <dbReference type="Rhea" id="RHEA:42252"/>
        <dbReference type="Rhea" id="RHEA-COMP:9623"/>
        <dbReference type="Rhea" id="RHEA-COMP:9943"/>
        <dbReference type="ChEBI" id="CHEBI:15378"/>
        <dbReference type="ChEBI" id="CHEBI:16526"/>
        <dbReference type="ChEBI" id="CHEBI:57287"/>
        <dbReference type="ChEBI" id="CHEBI:57389"/>
        <dbReference type="ChEBI" id="CHEBI:78449"/>
        <dbReference type="ChEBI" id="CHEBI:78824"/>
    </reaction>
    <physiologicalReaction direction="left-to-right" evidence="10">
        <dbReference type="Rhea" id="RHEA:42253"/>
    </physiologicalReaction>
</comment>
<evidence type="ECO:0000256" key="1">
    <source>
        <dbReference type="ARBA" id="ARBA00005194"/>
    </source>
</evidence>
<evidence type="ECO:0000256" key="18">
    <source>
        <dbReference type="ARBA" id="ARBA00052985"/>
    </source>
</evidence>
<dbReference type="RefSeq" id="WP_251225189.1">
    <property type="nucleotide sequence ID" value="NZ_JAMBOL010000042.1"/>
</dbReference>
<evidence type="ECO:0000256" key="13">
    <source>
        <dbReference type="ARBA" id="ARBA00051330"/>
    </source>
</evidence>
<comment type="catalytic activity">
    <reaction evidence="15">
        <text>(2S)-2-methylbutanoyl-CoA + malonyl-[ACP] + H(+) = (4S)-4-methyl-3-oxohexanoyl-[ACP] + CO2 + CoA</text>
        <dbReference type="Rhea" id="RHEA:42276"/>
        <dbReference type="Rhea" id="RHEA-COMP:9623"/>
        <dbReference type="Rhea" id="RHEA-COMP:17148"/>
        <dbReference type="ChEBI" id="CHEBI:15378"/>
        <dbReference type="ChEBI" id="CHEBI:16526"/>
        <dbReference type="ChEBI" id="CHEBI:57287"/>
        <dbReference type="ChEBI" id="CHEBI:78449"/>
        <dbReference type="ChEBI" id="CHEBI:88166"/>
        <dbReference type="ChEBI" id="CHEBI:167462"/>
        <dbReference type="EC" id="2.3.1.300"/>
    </reaction>
    <physiologicalReaction direction="left-to-right" evidence="15">
        <dbReference type="Rhea" id="RHEA:42277"/>
    </physiologicalReaction>
</comment>
<sequence>MYPAKISGVGSCVPEGKLSSRQLAEMLDVEEEWIVSRTGIEERRVAAEDEATSDFAYAAALRALQDASLLPEEIDLILAATETPDHILPPLSCQLQHRLGCRPIPALDLHNTCVGFLSALQIAEQYIKTGAHKHVLVIGADTLTRLTDYTDKSTAILFGDGAGAVVLSRAEERQGIVATVLHSDGRHFQSLYVPGGGSRRPASAEHKNKMVMDGQKIFKLAVKSMSSALIESLTTTGLSKEEIDWVIPHQANLRIMEAVARQAAIPMEKVINTVSRYGNSCSATIPIALDTAVKDGRIKRGDRLAMLSFGAGLIWGAAIVEF</sequence>
<feature type="domain" description="Beta-ketoacyl-[acyl-carrier-protein] synthase III C-terminal" evidence="21">
    <location>
        <begin position="233"/>
        <end position="321"/>
    </location>
</feature>
<dbReference type="PANTHER" id="PTHR34069:SF2">
    <property type="entry name" value="BETA-KETOACYL-[ACYL-CARRIER-PROTEIN] SYNTHASE III"/>
    <property type="match status" value="1"/>
</dbReference>
<keyword evidence="9 20" id="KW-0012">Acyltransferase</keyword>
<protein>
    <recommendedName>
        <fullName evidence="20">Beta-ketoacyl-[acyl-carrier-protein] synthase III</fullName>
        <shortName evidence="20">Beta-ketoacyl-ACP synthase III</shortName>
        <shortName evidence="20">KAS III</shortName>
        <ecNumber evidence="20">2.3.1.180</ecNumber>
    </recommendedName>
    <alternativeName>
        <fullName evidence="20">3-oxoacyl-[acyl-carrier-protein] synthase 3</fullName>
    </alternativeName>
    <alternativeName>
        <fullName evidence="20">3-oxoacyl-[acyl-carrier-protein] synthase III</fullName>
    </alternativeName>
</protein>
<dbReference type="GO" id="GO:0044550">
    <property type="term" value="P:secondary metabolite biosynthetic process"/>
    <property type="evidence" value="ECO:0007669"/>
    <property type="project" value="TreeGrafter"/>
</dbReference>
<keyword evidence="20" id="KW-0511">Multifunctional enzyme</keyword>
<dbReference type="NCBIfam" id="TIGR00747">
    <property type="entry name" value="fabH"/>
    <property type="match status" value="1"/>
</dbReference>
<evidence type="ECO:0000256" key="11">
    <source>
        <dbReference type="ARBA" id="ARBA00050980"/>
    </source>
</evidence>
<comment type="catalytic activity">
    <reaction evidence="11">
        <text>malonyl-[ACP] + propanoyl-CoA + H(+) = 3-oxopentanoyl-[ACP] + CO2 + CoA</text>
        <dbReference type="Rhea" id="RHEA:42244"/>
        <dbReference type="Rhea" id="RHEA-COMP:9623"/>
        <dbReference type="Rhea" id="RHEA-COMP:9939"/>
        <dbReference type="ChEBI" id="CHEBI:15378"/>
        <dbReference type="ChEBI" id="CHEBI:16526"/>
        <dbReference type="ChEBI" id="CHEBI:57287"/>
        <dbReference type="ChEBI" id="CHEBI:57392"/>
        <dbReference type="ChEBI" id="CHEBI:78449"/>
        <dbReference type="ChEBI" id="CHEBI:78818"/>
    </reaction>
    <physiologicalReaction direction="left-to-right" evidence="11">
        <dbReference type="Rhea" id="RHEA:42245"/>
    </physiologicalReaction>
</comment>
<organism evidence="23 24">
    <name type="scientific">Halalkalibacter oceani</name>
    <dbReference type="NCBI Taxonomy" id="1653776"/>
    <lineage>
        <taxon>Bacteria</taxon>
        <taxon>Bacillati</taxon>
        <taxon>Bacillota</taxon>
        <taxon>Bacilli</taxon>
        <taxon>Bacillales</taxon>
        <taxon>Bacillaceae</taxon>
        <taxon>Halalkalibacter</taxon>
    </lineage>
</organism>
<keyword evidence="5 20" id="KW-0808">Transferase</keyword>
<dbReference type="GO" id="GO:0006633">
    <property type="term" value="P:fatty acid biosynthetic process"/>
    <property type="evidence" value="ECO:0007669"/>
    <property type="project" value="UniProtKB-UniRule"/>
</dbReference>
<dbReference type="InterPro" id="IPR016039">
    <property type="entry name" value="Thiolase-like"/>
</dbReference>
<evidence type="ECO:0000256" key="16">
    <source>
        <dbReference type="ARBA" id="ARBA00052467"/>
    </source>
</evidence>
<dbReference type="InterPro" id="IPR013751">
    <property type="entry name" value="ACP_syn_III_N"/>
</dbReference>
<accession>A0A9X2IR47</accession>
<keyword evidence="8 20" id="KW-0275">Fatty acid biosynthesis</keyword>
<dbReference type="InterPro" id="IPR013747">
    <property type="entry name" value="ACP_syn_III_C"/>
</dbReference>
<comment type="subcellular location">
    <subcellularLocation>
        <location evidence="20">Cytoplasm</location>
    </subcellularLocation>
</comment>
<evidence type="ECO:0000256" key="15">
    <source>
        <dbReference type="ARBA" id="ARBA00052407"/>
    </source>
</evidence>
<evidence type="ECO:0000259" key="22">
    <source>
        <dbReference type="Pfam" id="PF08545"/>
    </source>
</evidence>
<comment type="catalytic activity">
    <reaction evidence="13">
        <text>hexanoyl-CoA + malonyl-[ACP] + H(+) = 3-oxooctanoyl-[ACP] + CO2 + CoA</text>
        <dbReference type="Rhea" id="RHEA:42256"/>
        <dbReference type="Rhea" id="RHEA-COMP:9623"/>
        <dbReference type="Rhea" id="RHEA-COMP:9633"/>
        <dbReference type="ChEBI" id="CHEBI:15378"/>
        <dbReference type="ChEBI" id="CHEBI:16526"/>
        <dbReference type="ChEBI" id="CHEBI:57287"/>
        <dbReference type="ChEBI" id="CHEBI:62620"/>
        <dbReference type="ChEBI" id="CHEBI:78449"/>
        <dbReference type="ChEBI" id="CHEBI:78460"/>
    </reaction>
    <physiologicalReaction direction="left-to-right" evidence="13">
        <dbReference type="Rhea" id="RHEA:42257"/>
    </physiologicalReaction>
</comment>
<comment type="subunit">
    <text evidence="20">Homodimer.</text>
</comment>
<comment type="catalytic activity">
    <reaction evidence="16">
        <text>2-methylpropanoyl-CoA + malonyl-[ACP] + H(+) = 4-methyl-3-oxopentanoyl-[ACP] + CO2 + CoA</text>
        <dbReference type="Rhea" id="RHEA:42268"/>
        <dbReference type="Rhea" id="RHEA-COMP:9623"/>
        <dbReference type="Rhea" id="RHEA-COMP:9940"/>
        <dbReference type="ChEBI" id="CHEBI:15378"/>
        <dbReference type="ChEBI" id="CHEBI:16526"/>
        <dbReference type="ChEBI" id="CHEBI:57287"/>
        <dbReference type="ChEBI" id="CHEBI:57338"/>
        <dbReference type="ChEBI" id="CHEBI:78449"/>
        <dbReference type="ChEBI" id="CHEBI:78820"/>
        <dbReference type="EC" id="2.3.1.300"/>
    </reaction>
    <physiologicalReaction direction="left-to-right" evidence="16">
        <dbReference type="Rhea" id="RHEA:42269"/>
    </physiologicalReaction>
</comment>
<comment type="pathway">
    <text evidence="1 20">Lipid metabolism; fatty acid biosynthesis.</text>
</comment>
<dbReference type="HAMAP" id="MF_01815">
    <property type="entry name" value="FabH"/>
    <property type="match status" value="1"/>
</dbReference>
<evidence type="ECO:0000313" key="23">
    <source>
        <dbReference type="EMBL" id="MCM3716541.1"/>
    </source>
</evidence>
<dbReference type="CDD" id="cd00830">
    <property type="entry name" value="KAS_III"/>
    <property type="match status" value="1"/>
</dbReference>
<dbReference type="GO" id="GO:0033818">
    <property type="term" value="F:beta-ketoacyl-acyl-carrier-protein synthase III activity"/>
    <property type="evidence" value="ECO:0007669"/>
    <property type="project" value="UniProtKB-UniRule"/>
</dbReference>
<dbReference type="Pfam" id="PF08545">
    <property type="entry name" value="ACP_syn_III"/>
    <property type="match status" value="1"/>
</dbReference>
<comment type="catalytic activity">
    <reaction evidence="14">
        <text>heptanoyl-CoA + malonyl-[ACP] + H(+) = 3-oxononanoyl-[ACP] + CO2 + CoA</text>
        <dbReference type="Rhea" id="RHEA:42260"/>
        <dbReference type="Rhea" id="RHEA-COMP:9623"/>
        <dbReference type="Rhea" id="RHEA-COMP:9944"/>
        <dbReference type="ChEBI" id="CHEBI:15378"/>
        <dbReference type="ChEBI" id="CHEBI:16526"/>
        <dbReference type="ChEBI" id="CHEBI:57287"/>
        <dbReference type="ChEBI" id="CHEBI:78449"/>
        <dbReference type="ChEBI" id="CHEBI:78811"/>
        <dbReference type="ChEBI" id="CHEBI:78826"/>
    </reaction>
    <physiologicalReaction direction="left-to-right" evidence="14">
        <dbReference type="Rhea" id="RHEA:42261"/>
    </physiologicalReaction>
</comment>
<dbReference type="NCBIfam" id="NF006829">
    <property type="entry name" value="PRK09352.1"/>
    <property type="match status" value="1"/>
</dbReference>
<feature type="region of interest" description="ACP-binding" evidence="20">
    <location>
        <begin position="250"/>
        <end position="254"/>
    </location>
</feature>
<comment type="catalytic activity">
    <reaction evidence="17">
        <text>butanoyl-CoA + malonyl-[ACP] + H(+) = 3-oxohexanoyl-[ACP] + CO2 + CoA</text>
        <dbReference type="Rhea" id="RHEA:42248"/>
        <dbReference type="Rhea" id="RHEA-COMP:9623"/>
        <dbReference type="Rhea" id="RHEA-COMP:9629"/>
        <dbReference type="ChEBI" id="CHEBI:15378"/>
        <dbReference type="ChEBI" id="CHEBI:16526"/>
        <dbReference type="ChEBI" id="CHEBI:57287"/>
        <dbReference type="ChEBI" id="CHEBI:57371"/>
        <dbReference type="ChEBI" id="CHEBI:78449"/>
        <dbReference type="ChEBI" id="CHEBI:78456"/>
    </reaction>
    <physiologicalReaction direction="left-to-right" evidence="17">
        <dbReference type="Rhea" id="RHEA:42249"/>
    </physiologicalReaction>
</comment>
<evidence type="ECO:0000256" key="8">
    <source>
        <dbReference type="ARBA" id="ARBA00023160"/>
    </source>
</evidence>
<comment type="catalytic activity">
    <reaction evidence="18">
        <text>3-methylbutanoyl-CoA + malonyl-[ACP] + H(+) = 5-methyl-3-oxohexanoyl-[ACP] + CO2 + CoA</text>
        <dbReference type="Rhea" id="RHEA:42272"/>
        <dbReference type="Rhea" id="RHEA-COMP:9623"/>
        <dbReference type="Rhea" id="RHEA-COMP:9941"/>
        <dbReference type="ChEBI" id="CHEBI:15378"/>
        <dbReference type="ChEBI" id="CHEBI:16526"/>
        <dbReference type="ChEBI" id="CHEBI:57287"/>
        <dbReference type="ChEBI" id="CHEBI:57345"/>
        <dbReference type="ChEBI" id="CHEBI:78449"/>
        <dbReference type="ChEBI" id="CHEBI:78822"/>
        <dbReference type="EC" id="2.3.1.300"/>
    </reaction>
    <physiologicalReaction direction="left-to-right" evidence="18">
        <dbReference type="Rhea" id="RHEA:42273"/>
    </physiologicalReaction>
</comment>
<name>A0A9X2IR47_9BACI</name>
<keyword evidence="7 20" id="KW-0443">Lipid metabolism</keyword>
<evidence type="ECO:0000256" key="20">
    <source>
        <dbReference type="HAMAP-Rule" id="MF_01815"/>
    </source>
</evidence>
<feature type="active site" evidence="20">
    <location>
        <position position="249"/>
    </location>
</feature>
<evidence type="ECO:0000256" key="5">
    <source>
        <dbReference type="ARBA" id="ARBA00022679"/>
    </source>
</evidence>
<dbReference type="EMBL" id="JAMBOL010000042">
    <property type="protein sequence ID" value="MCM3716541.1"/>
    <property type="molecule type" value="Genomic_DNA"/>
</dbReference>
<comment type="similarity">
    <text evidence="2 20">Belongs to the thiolase-like superfamily. FabH family.</text>
</comment>
<evidence type="ECO:0000256" key="14">
    <source>
        <dbReference type="ARBA" id="ARBA00052279"/>
    </source>
</evidence>
<comment type="catalytic activity">
    <reaction evidence="12">
        <text>malonyl-[ACP] + acetyl-CoA + H(+) = 3-oxobutanoyl-[ACP] + CO2 + CoA</text>
        <dbReference type="Rhea" id="RHEA:12080"/>
        <dbReference type="Rhea" id="RHEA-COMP:9623"/>
        <dbReference type="Rhea" id="RHEA-COMP:9625"/>
        <dbReference type="ChEBI" id="CHEBI:15378"/>
        <dbReference type="ChEBI" id="CHEBI:16526"/>
        <dbReference type="ChEBI" id="CHEBI:57287"/>
        <dbReference type="ChEBI" id="CHEBI:57288"/>
        <dbReference type="ChEBI" id="CHEBI:78449"/>
        <dbReference type="ChEBI" id="CHEBI:78450"/>
        <dbReference type="EC" id="2.3.1.180"/>
    </reaction>
    <physiologicalReaction direction="left-to-right" evidence="12">
        <dbReference type="Rhea" id="RHEA:12081"/>
    </physiologicalReaction>
</comment>
<keyword evidence="24" id="KW-1185">Reference proteome</keyword>
<reference evidence="23" key="1">
    <citation type="submission" date="2022-05" db="EMBL/GenBank/DDBJ databases">
        <title>Comparative Genomics of Spacecraft Associated Microbes.</title>
        <authorList>
            <person name="Tran M.T."/>
            <person name="Wright A."/>
            <person name="Seuylemezian A."/>
            <person name="Eisen J."/>
            <person name="Coil D."/>
        </authorList>
    </citation>
    <scope>NUCLEOTIDE SEQUENCE</scope>
    <source>
        <strain evidence="23">214.1.1</strain>
    </source>
</reference>